<dbReference type="SUPFAM" id="SSF74653">
    <property type="entry name" value="TolA/TonB C-terminal domain"/>
    <property type="match status" value="1"/>
</dbReference>
<dbReference type="Pfam" id="PF03544">
    <property type="entry name" value="TonB_C"/>
    <property type="match status" value="1"/>
</dbReference>
<name>A0ABP7UK98_9FLAO</name>
<dbReference type="Gene3D" id="3.90.930.1">
    <property type="match status" value="1"/>
</dbReference>
<dbReference type="Proteomes" id="UP001500426">
    <property type="component" value="Unassembled WGS sequence"/>
</dbReference>
<keyword evidence="9" id="KW-0472">Membrane</keyword>
<dbReference type="InterPro" id="IPR006260">
    <property type="entry name" value="TonB/TolA_C"/>
</dbReference>
<comment type="caution">
    <text evidence="11">The sequence shown here is derived from an EMBL/GenBank/DDBJ whole genome shotgun (WGS) entry which is preliminary data.</text>
</comment>
<comment type="subcellular location">
    <subcellularLocation>
        <location evidence="1">Cell inner membrane</location>
        <topology evidence="1">Single-pass membrane protein</topology>
        <orientation evidence="1">Periplasmic side</orientation>
    </subcellularLocation>
</comment>
<keyword evidence="4" id="KW-1003">Cell membrane</keyword>
<dbReference type="EMBL" id="BAABCS010000004">
    <property type="protein sequence ID" value="GAA4043859.1"/>
    <property type="molecule type" value="Genomic_DNA"/>
</dbReference>
<feature type="domain" description="TonB C-terminal" evidence="10">
    <location>
        <begin position="230"/>
        <end position="320"/>
    </location>
</feature>
<keyword evidence="7" id="KW-0653">Protein transport</keyword>
<evidence type="ECO:0000256" key="5">
    <source>
        <dbReference type="ARBA" id="ARBA00022519"/>
    </source>
</evidence>
<accession>A0ABP7UK98</accession>
<sequence length="320" mass="36998">MKKIIFFFLLFTEVLFAQKLNNKIVYLDSLFIETSQDSQVYYRIVKDYHLEKKEYLFTQYYNSDKIESKGNSLNKDHFMKNGEISSFFENGNQKSVINYEEGYKIGRCEFWYENGIKKLEGEYFLVENKEKKIESILKINNFWDLENNQKVSNGIGNYIDDENLINDSKNNSISSGSILNGLKQGTWIGSNKKYKYSFEESYNEGILISGISTDENGQKYNYNVINVNPEPKGGISAFYNFIAKNYNQPENLKVSGKVITSFVVNSQGKITNIKTIRSLQTEADEEAIRVIKKHNDFIPGLSRGIKVDNTYTMPISLKAY</sequence>
<comment type="similarity">
    <text evidence="2">Belongs to the TonB family.</text>
</comment>
<evidence type="ECO:0000256" key="9">
    <source>
        <dbReference type="ARBA" id="ARBA00023136"/>
    </source>
</evidence>
<evidence type="ECO:0000256" key="8">
    <source>
        <dbReference type="ARBA" id="ARBA00022989"/>
    </source>
</evidence>
<gene>
    <name evidence="11" type="ORF">GCM10022388_06300</name>
</gene>
<proteinExistence type="inferred from homology"/>
<evidence type="ECO:0000256" key="6">
    <source>
        <dbReference type="ARBA" id="ARBA00022692"/>
    </source>
</evidence>
<dbReference type="NCBIfam" id="TIGR01352">
    <property type="entry name" value="tonB_Cterm"/>
    <property type="match status" value="1"/>
</dbReference>
<dbReference type="PROSITE" id="PS52015">
    <property type="entry name" value="TONB_CTD"/>
    <property type="match status" value="1"/>
</dbReference>
<keyword evidence="8" id="KW-1133">Transmembrane helix</keyword>
<evidence type="ECO:0000313" key="11">
    <source>
        <dbReference type="EMBL" id="GAA4043859.1"/>
    </source>
</evidence>
<keyword evidence="3" id="KW-0813">Transport</keyword>
<keyword evidence="12" id="KW-1185">Reference proteome</keyword>
<evidence type="ECO:0000256" key="2">
    <source>
        <dbReference type="ARBA" id="ARBA00006555"/>
    </source>
</evidence>
<dbReference type="Gene3D" id="3.30.1150.10">
    <property type="match status" value="1"/>
</dbReference>
<evidence type="ECO:0000256" key="3">
    <source>
        <dbReference type="ARBA" id="ARBA00022448"/>
    </source>
</evidence>
<dbReference type="InterPro" id="IPR037682">
    <property type="entry name" value="TonB_C"/>
</dbReference>
<evidence type="ECO:0000259" key="10">
    <source>
        <dbReference type="PROSITE" id="PS52015"/>
    </source>
</evidence>
<reference evidence="12" key="1">
    <citation type="journal article" date="2019" name="Int. J. Syst. Evol. Microbiol.">
        <title>The Global Catalogue of Microorganisms (GCM) 10K type strain sequencing project: providing services to taxonomists for standard genome sequencing and annotation.</title>
        <authorList>
            <consortium name="The Broad Institute Genomics Platform"/>
            <consortium name="The Broad Institute Genome Sequencing Center for Infectious Disease"/>
            <person name="Wu L."/>
            <person name="Ma J."/>
        </authorList>
    </citation>
    <scope>NUCLEOTIDE SEQUENCE [LARGE SCALE GENOMIC DNA]</scope>
    <source>
        <strain evidence="12">JCM 17068</strain>
    </source>
</reference>
<organism evidence="11 12">
    <name type="scientific">Flavobacterium chungnamense</name>
    <dbReference type="NCBI Taxonomy" id="706182"/>
    <lineage>
        <taxon>Bacteria</taxon>
        <taxon>Pseudomonadati</taxon>
        <taxon>Bacteroidota</taxon>
        <taxon>Flavobacteriia</taxon>
        <taxon>Flavobacteriales</taxon>
        <taxon>Flavobacteriaceae</taxon>
        <taxon>Flavobacterium</taxon>
    </lineage>
</organism>
<dbReference type="InterPro" id="IPR051045">
    <property type="entry name" value="TonB-dependent_transducer"/>
</dbReference>
<evidence type="ECO:0000256" key="7">
    <source>
        <dbReference type="ARBA" id="ARBA00022927"/>
    </source>
</evidence>
<keyword evidence="6" id="KW-0812">Transmembrane</keyword>
<evidence type="ECO:0000256" key="1">
    <source>
        <dbReference type="ARBA" id="ARBA00004383"/>
    </source>
</evidence>
<dbReference type="PANTHER" id="PTHR33446">
    <property type="entry name" value="PROTEIN TONB-RELATED"/>
    <property type="match status" value="1"/>
</dbReference>
<dbReference type="RefSeq" id="WP_345090563.1">
    <property type="nucleotide sequence ID" value="NZ_BAABCS010000004.1"/>
</dbReference>
<evidence type="ECO:0000313" key="12">
    <source>
        <dbReference type="Proteomes" id="UP001500426"/>
    </source>
</evidence>
<evidence type="ECO:0000256" key="4">
    <source>
        <dbReference type="ARBA" id="ARBA00022475"/>
    </source>
</evidence>
<dbReference type="PANTHER" id="PTHR33446:SF2">
    <property type="entry name" value="PROTEIN TONB"/>
    <property type="match status" value="1"/>
</dbReference>
<keyword evidence="5" id="KW-0997">Cell inner membrane</keyword>
<protein>
    <recommendedName>
        <fullName evidence="10">TonB C-terminal domain-containing protein</fullName>
    </recommendedName>
</protein>